<evidence type="ECO:0000313" key="2">
    <source>
        <dbReference type="EMBL" id="MFB2838264.1"/>
    </source>
</evidence>
<feature type="compositionally biased region" description="Basic and acidic residues" evidence="1">
    <location>
        <begin position="66"/>
        <end position="77"/>
    </location>
</feature>
<comment type="caution">
    <text evidence="2">The sequence shown here is derived from an EMBL/GenBank/DDBJ whole genome shotgun (WGS) entry which is preliminary data.</text>
</comment>
<organism evidence="2 3">
    <name type="scientific">Floridaenema evergladense BLCC-F167</name>
    <dbReference type="NCBI Taxonomy" id="3153639"/>
    <lineage>
        <taxon>Bacteria</taxon>
        <taxon>Bacillati</taxon>
        <taxon>Cyanobacteriota</taxon>
        <taxon>Cyanophyceae</taxon>
        <taxon>Oscillatoriophycideae</taxon>
        <taxon>Aerosakkonematales</taxon>
        <taxon>Aerosakkonemataceae</taxon>
        <taxon>Floridanema</taxon>
        <taxon>Floridanema evergladense</taxon>
    </lineage>
</organism>
<reference evidence="2 3" key="1">
    <citation type="submission" date="2024-09" db="EMBL/GenBank/DDBJ databases">
        <title>Floridaenema gen nov. (Aerosakkonemataceae, Aerosakkonematales ord. nov., Cyanobacteria) from benthic tropical and subtropical fresh waters, with the description of four new species.</title>
        <authorList>
            <person name="Moretto J.A."/>
            <person name="Berthold D.E."/>
            <person name="Lefler F.W."/>
            <person name="Huang I.-S."/>
            <person name="Laughinghouse H. IV."/>
        </authorList>
    </citation>
    <scope>NUCLEOTIDE SEQUENCE [LARGE SCALE GENOMIC DNA]</scope>
    <source>
        <strain evidence="2 3">BLCC-F167</strain>
    </source>
</reference>
<feature type="region of interest" description="Disordered" evidence="1">
    <location>
        <begin position="1"/>
        <end position="30"/>
    </location>
</feature>
<dbReference type="EMBL" id="JBHFNT010000245">
    <property type="protein sequence ID" value="MFB2838264.1"/>
    <property type="molecule type" value="Genomic_DNA"/>
</dbReference>
<keyword evidence="3" id="KW-1185">Reference proteome</keyword>
<evidence type="ECO:0000256" key="1">
    <source>
        <dbReference type="SAM" id="MobiDB-lite"/>
    </source>
</evidence>
<accession>A0ABV4WT31</accession>
<feature type="compositionally biased region" description="Polar residues" evidence="1">
    <location>
        <begin position="156"/>
        <end position="168"/>
    </location>
</feature>
<dbReference type="Proteomes" id="UP001576780">
    <property type="component" value="Unassembled WGS sequence"/>
</dbReference>
<feature type="region of interest" description="Disordered" evidence="1">
    <location>
        <begin position="56"/>
        <end position="82"/>
    </location>
</feature>
<feature type="compositionally biased region" description="Polar residues" evidence="1">
    <location>
        <begin position="10"/>
        <end position="27"/>
    </location>
</feature>
<proteinExistence type="predicted"/>
<dbReference type="RefSeq" id="WP_413280586.1">
    <property type="nucleotide sequence ID" value="NZ_JBHFNT010000245.1"/>
</dbReference>
<gene>
    <name evidence="2" type="ORF">ACE1CA_27545</name>
</gene>
<feature type="region of interest" description="Disordered" evidence="1">
    <location>
        <begin position="144"/>
        <end position="168"/>
    </location>
</feature>
<sequence length="168" mass="18773">MCSDPEKRSQSSNYPTNETIAGETPSTKLGKEIHAERAAQRRASGQYDLVNEAIPDKAGNPIFVPKEIDMKTGKPKPDTPLQKAVPDAVNFTQALIIDDKPLGRPIMKDRQEIIRFINAYKEREGVLPQTIEIHRYDENGQTARIESYQPEYFLPKTTSGGTENVDGT</sequence>
<name>A0ABV4WT31_9CYAN</name>
<evidence type="ECO:0000313" key="3">
    <source>
        <dbReference type="Proteomes" id="UP001576780"/>
    </source>
</evidence>
<protein>
    <submittedName>
        <fullName evidence="2">Uncharacterized protein</fullName>
    </submittedName>
</protein>